<reference evidence="11" key="1">
    <citation type="journal article" date="2016" name="Sci. Rep.">
        <title>Identification and expression analysis of an olfactory receptor gene family in green plant bug Apolygus lucorum (Meyer-Dur).</title>
        <authorList>
            <person name="An X.K."/>
            <person name="Sun L."/>
            <person name="Liu H.W."/>
            <person name="Liu D.F."/>
            <person name="Ding Y.X."/>
            <person name="Li L.M."/>
            <person name="Zhang Y.J."/>
            <person name="Guo Y.Y."/>
        </authorList>
    </citation>
    <scope>NUCLEOTIDE SEQUENCE</scope>
</reference>
<evidence type="ECO:0000256" key="4">
    <source>
        <dbReference type="ARBA" id="ARBA00022692"/>
    </source>
</evidence>
<keyword evidence="8 10" id="KW-0675">Receptor</keyword>
<evidence type="ECO:0000256" key="6">
    <source>
        <dbReference type="ARBA" id="ARBA00022989"/>
    </source>
</evidence>
<evidence type="ECO:0000256" key="5">
    <source>
        <dbReference type="ARBA" id="ARBA00022725"/>
    </source>
</evidence>
<dbReference type="InterPro" id="IPR004117">
    <property type="entry name" value="7tm6_olfct_rcpt"/>
</dbReference>
<evidence type="ECO:0000256" key="7">
    <source>
        <dbReference type="ARBA" id="ARBA00023136"/>
    </source>
</evidence>
<organism evidence="11">
    <name type="scientific">Apolygus lucorum</name>
    <name type="common">Small green plant bug</name>
    <name type="synonym">Lygocoris lucorum</name>
    <dbReference type="NCBI Taxonomy" id="248454"/>
    <lineage>
        <taxon>Eukaryota</taxon>
        <taxon>Metazoa</taxon>
        <taxon>Ecdysozoa</taxon>
        <taxon>Arthropoda</taxon>
        <taxon>Hexapoda</taxon>
        <taxon>Insecta</taxon>
        <taxon>Pterygota</taxon>
        <taxon>Neoptera</taxon>
        <taxon>Paraneoptera</taxon>
        <taxon>Hemiptera</taxon>
        <taxon>Heteroptera</taxon>
        <taxon>Panheteroptera</taxon>
        <taxon>Cimicomorpha</taxon>
        <taxon>Miridae</taxon>
        <taxon>Mirini</taxon>
        <taxon>Apolygus</taxon>
    </lineage>
</organism>
<evidence type="ECO:0000256" key="2">
    <source>
        <dbReference type="ARBA" id="ARBA00022475"/>
    </source>
</evidence>
<accession>A0A1Q1NIP7</accession>
<feature type="transmembrane region" description="Helical" evidence="10">
    <location>
        <begin position="33"/>
        <end position="52"/>
    </location>
</feature>
<evidence type="ECO:0000256" key="1">
    <source>
        <dbReference type="ARBA" id="ARBA00004651"/>
    </source>
</evidence>
<keyword evidence="9 10" id="KW-0807">Transducer</keyword>
<dbReference type="SMR" id="A0A1Q1NIP7"/>
<gene>
    <name evidence="11" type="primary">OR10</name>
</gene>
<evidence type="ECO:0000313" key="11">
    <source>
        <dbReference type="EMBL" id="AQM56018.1"/>
    </source>
</evidence>
<protein>
    <recommendedName>
        <fullName evidence="10">Odorant receptor</fullName>
    </recommendedName>
</protein>
<dbReference type="GO" id="GO:0004984">
    <property type="term" value="F:olfactory receptor activity"/>
    <property type="evidence" value="ECO:0007669"/>
    <property type="project" value="InterPro"/>
</dbReference>
<keyword evidence="2" id="KW-1003">Cell membrane</keyword>
<keyword evidence="3 10" id="KW-0716">Sensory transduction</keyword>
<dbReference type="PANTHER" id="PTHR21137">
    <property type="entry name" value="ODORANT RECEPTOR"/>
    <property type="match status" value="1"/>
</dbReference>
<name>A0A1Q1NIP7_APOLU</name>
<evidence type="ECO:0000256" key="10">
    <source>
        <dbReference type="RuleBase" id="RU351113"/>
    </source>
</evidence>
<keyword evidence="7 10" id="KW-0472">Membrane</keyword>
<evidence type="ECO:0000256" key="9">
    <source>
        <dbReference type="ARBA" id="ARBA00023224"/>
    </source>
</evidence>
<comment type="similarity">
    <text evidence="10">Belongs to the insect chemoreceptor superfamily. Heteromeric odorant receptor channel (TC 1.A.69) family.</text>
</comment>
<dbReference type="GO" id="GO:0005886">
    <property type="term" value="C:plasma membrane"/>
    <property type="evidence" value="ECO:0007669"/>
    <property type="project" value="UniProtKB-SubCell"/>
</dbReference>
<keyword evidence="5 10" id="KW-0552">Olfaction</keyword>
<dbReference type="EMBL" id="KU958189">
    <property type="protein sequence ID" value="AQM56018.1"/>
    <property type="molecule type" value="mRNA"/>
</dbReference>
<dbReference type="PANTHER" id="PTHR21137:SF35">
    <property type="entry name" value="ODORANT RECEPTOR 19A-RELATED"/>
    <property type="match status" value="1"/>
</dbReference>
<sequence>MDRHEGPLSTHFRRLFRLVGVYNGKYITPHSCLFFFSGFVNIIYLSYILIFTDCNMTKVAHFIILQYFYIGTLWTVVYKGNDIIWIANECDKFVGLDGHHFERLYDEVREQEKTSPATKGKTIIDRIASIICTWTCIEPFINAWTGKAELEFPFTGTNADTTKFIFIYLMQCSLMFIVAIVCSVIFKSLMGIALDLVIKYKVIGLVLSSLNEQMMNHRNVYKSDLHQTIRKCVQSHHHVLRIFEKYRDICTYGFRYSYVGLIGATSLSRSLLSSDDPDLGTIPHIIAELSYMGFFCYILNQVEQEHDKLKDAVFAADWPWLPKPATSSLRLIMMRTAKTPRVILVKGGGPANLETFYKLLNGTCGYLIFGLVLDQAAF</sequence>
<comment type="caution">
    <text evidence="10">Lacks conserved residue(s) required for the propagation of feature annotation.</text>
</comment>
<proteinExistence type="evidence at transcript level"/>
<comment type="subcellular location">
    <subcellularLocation>
        <location evidence="1 10">Cell membrane</location>
        <topology evidence="1 10">Multi-pass membrane protein</topology>
    </subcellularLocation>
</comment>
<dbReference type="GO" id="GO:0005549">
    <property type="term" value="F:odorant binding"/>
    <property type="evidence" value="ECO:0007669"/>
    <property type="project" value="InterPro"/>
</dbReference>
<dbReference type="AlphaFoldDB" id="A0A1Q1NIP7"/>
<keyword evidence="6 10" id="KW-1133">Transmembrane helix</keyword>
<feature type="transmembrane region" description="Helical" evidence="10">
    <location>
        <begin position="165"/>
        <end position="186"/>
    </location>
</feature>
<reference evidence="11" key="2">
    <citation type="submission" date="2016-03" db="EMBL/GenBank/DDBJ databases">
        <authorList>
            <person name="Ploux O."/>
        </authorList>
    </citation>
    <scope>NUCLEOTIDE SEQUENCE</scope>
</reference>
<dbReference type="GO" id="GO:0007165">
    <property type="term" value="P:signal transduction"/>
    <property type="evidence" value="ECO:0007669"/>
    <property type="project" value="UniProtKB-KW"/>
</dbReference>
<dbReference type="Pfam" id="PF02949">
    <property type="entry name" value="7tm_6"/>
    <property type="match status" value="1"/>
</dbReference>
<evidence type="ECO:0000256" key="8">
    <source>
        <dbReference type="ARBA" id="ARBA00023170"/>
    </source>
</evidence>
<keyword evidence="4 10" id="KW-0812">Transmembrane</keyword>
<evidence type="ECO:0000256" key="3">
    <source>
        <dbReference type="ARBA" id="ARBA00022606"/>
    </source>
</evidence>
<feature type="transmembrane region" description="Helical" evidence="10">
    <location>
        <begin position="59"/>
        <end position="78"/>
    </location>
</feature>